<name>A0A077WX53_9FUNG</name>
<dbReference type="InterPro" id="IPR027786">
    <property type="entry name" value="Nse4/EID"/>
</dbReference>
<evidence type="ECO:0000256" key="3">
    <source>
        <dbReference type="ARBA" id="ARBA00022763"/>
    </source>
</evidence>
<comment type="subcellular location">
    <subcellularLocation>
        <location evidence="1 7">Nucleus</location>
    </subcellularLocation>
</comment>
<dbReference type="GO" id="GO:0006310">
    <property type="term" value="P:DNA recombination"/>
    <property type="evidence" value="ECO:0007669"/>
    <property type="project" value="UniProtKB-UniRule"/>
</dbReference>
<accession>A0A077WX53</accession>
<dbReference type="AlphaFoldDB" id="A0A077WX53"/>
<dbReference type="Pfam" id="PF08743">
    <property type="entry name" value="Nse4_C"/>
    <property type="match status" value="1"/>
</dbReference>
<dbReference type="OrthoDB" id="361242at2759"/>
<dbReference type="PANTHER" id="PTHR16140:SF0">
    <property type="entry name" value="NON-STRUCTURAL MAINTENANCE OF CHROMOSOMES ELEMENT 4"/>
    <property type="match status" value="1"/>
</dbReference>
<keyword evidence="6 7" id="KW-0539">Nucleus</keyword>
<dbReference type="PANTHER" id="PTHR16140">
    <property type="entry name" value="NON-STRUCTURAL MAINTENANCE OF CHROMOSOMES ELEMENT 4"/>
    <property type="match status" value="1"/>
</dbReference>
<dbReference type="EMBL" id="LK023349">
    <property type="protein sequence ID" value="CDS11804.1"/>
    <property type="molecule type" value="Genomic_DNA"/>
</dbReference>
<keyword evidence="3 7" id="KW-0227">DNA damage</keyword>
<dbReference type="GO" id="GO:0006281">
    <property type="term" value="P:DNA repair"/>
    <property type="evidence" value="ECO:0007669"/>
    <property type="project" value="UniProtKB-UniRule"/>
</dbReference>
<comment type="similarity">
    <text evidence="2 7">Belongs to the NSE4 family.</text>
</comment>
<comment type="function">
    <text evidence="7">Component of the SMC5-SMC6 complex, that promotes sister chromatid alignment after DNA damage and facilitates double-stranded DNA breaks (DSBs) repair via homologous recombination between sister chromatids.</text>
</comment>
<dbReference type="GO" id="GO:0030915">
    <property type="term" value="C:Smc5-Smc6 complex"/>
    <property type="evidence" value="ECO:0007669"/>
    <property type="project" value="UniProtKB-UniRule"/>
</dbReference>
<dbReference type="InterPro" id="IPR014854">
    <property type="entry name" value="Nse4_C"/>
</dbReference>
<dbReference type="GO" id="GO:0005634">
    <property type="term" value="C:nucleus"/>
    <property type="evidence" value="ECO:0007669"/>
    <property type="project" value="UniProtKB-SubCell"/>
</dbReference>
<evidence type="ECO:0000256" key="1">
    <source>
        <dbReference type="ARBA" id="ARBA00004123"/>
    </source>
</evidence>
<feature type="domain" description="Non-structural maintenance of chromosome element 4 C-terminal" evidence="8">
    <location>
        <begin position="249"/>
        <end position="334"/>
    </location>
</feature>
<evidence type="ECO:0000256" key="5">
    <source>
        <dbReference type="ARBA" id="ARBA00023204"/>
    </source>
</evidence>
<feature type="domain" description="Nse4/EID protein Nse3/MAGE-binding" evidence="9">
    <location>
        <begin position="117"/>
        <end position="156"/>
    </location>
</feature>
<evidence type="ECO:0000259" key="9">
    <source>
        <dbReference type="Pfam" id="PF15412"/>
    </source>
</evidence>
<gene>
    <name evidence="10" type="ORF">LRAMOSA11448</name>
</gene>
<keyword evidence="5 7" id="KW-0234">DNA repair</keyword>
<keyword evidence="4 7" id="KW-0233">DNA recombination</keyword>
<sequence>MARHEIVALSVSPFVSNTFNSTMNFQYSDNSENQPIDENEQQFRADLASKIDRTAFDPKQDKEERRRLRKKYRSLIGETEGNKRELAQTISGGLNSNIDRGNKLFEEVRNPLEAMLDSRFMTLTADIATQKARNANIGNSAFDADEFISKVKRFGTKADSRELDDLDWKKIGFRGAAHSDRVTSIDFMLGPLKTEKKERKAAGRRNFIRMDTDVVKPTQLAEADLQHQENETSANVNEIYRLLNENGPYNYLKFITNPTSFSQTVENIFYVSFLIRNALAEIDDSTGEPMLSICSPPTEDQITNGVTKSQLIMNMDMALWKEIIHTYNLRTSVIPTRTKSPLAVTGTKWY</sequence>
<dbReference type="InterPro" id="IPR029225">
    <property type="entry name" value="Nse4_Nse3-bd"/>
</dbReference>
<evidence type="ECO:0000256" key="2">
    <source>
        <dbReference type="ARBA" id="ARBA00008997"/>
    </source>
</evidence>
<evidence type="ECO:0000313" key="10">
    <source>
        <dbReference type="EMBL" id="CDS11804.1"/>
    </source>
</evidence>
<organism evidence="10">
    <name type="scientific">Lichtheimia ramosa</name>
    <dbReference type="NCBI Taxonomy" id="688394"/>
    <lineage>
        <taxon>Eukaryota</taxon>
        <taxon>Fungi</taxon>
        <taxon>Fungi incertae sedis</taxon>
        <taxon>Mucoromycota</taxon>
        <taxon>Mucoromycotina</taxon>
        <taxon>Mucoromycetes</taxon>
        <taxon>Mucorales</taxon>
        <taxon>Lichtheimiaceae</taxon>
        <taxon>Lichtheimia</taxon>
    </lineage>
</organism>
<evidence type="ECO:0000256" key="4">
    <source>
        <dbReference type="ARBA" id="ARBA00023172"/>
    </source>
</evidence>
<evidence type="ECO:0000259" key="8">
    <source>
        <dbReference type="Pfam" id="PF08743"/>
    </source>
</evidence>
<comment type="subunit">
    <text evidence="7">Component of the SMC5-SMC6 complex.</text>
</comment>
<evidence type="ECO:0000256" key="6">
    <source>
        <dbReference type="ARBA" id="ARBA00023242"/>
    </source>
</evidence>
<proteinExistence type="inferred from homology"/>
<reference evidence="10" key="1">
    <citation type="journal article" date="2014" name="Genome Announc.">
        <title>De novo whole-genome sequence and genome annotation of Lichtheimia ramosa.</title>
        <authorList>
            <person name="Linde J."/>
            <person name="Schwartze V."/>
            <person name="Binder U."/>
            <person name="Lass-Florl C."/>
            <person name="Voigt K."/>
            <person name="Horn F."/>
        </authorList>
    </citation>
    <scope>NUCLEOTIDE SEQUENCE</scope>
    <source>
        <strain evidence="10">JMRC FSU:6197</strain>
    </source>
</reference>
<dbReference type="Pfam" id="PF15412">
    <property type="entry name" value="Nse4-Nse3_bdg"/>
    <property type="match status" value="1"/>
</dbReference>
<evidence type="ECO:0000256" key="7">
    <source>
        <dbReference type="RuleBase" id="RU365071"/>
    </source>
</evidence>
<protein>
    <recommendedName>
        <fullName evidence="7">Non-structural maintenance of chromosomes element 4</fullName>
    </recommendedName>
</protein>